<feature type="region of interest" description="Disordered" evidence="5">
    <location>
        <begin position="409"/>
        <end position="444"/>
    </location>
</feature>
<comment type="subcellular location">
    <subcellularLocation>
        <location evidence="1">Membrane</location>
        <topology evidence="1">Multi-pass membrane protein</topology>
    </subcellularLocation>
</comment>
<comment type="caution">
    <text evidence="7">The sequence shown here is derived from an EMBL/GenBank/DDBJ whole genome shotgun (WGS) entry which is preliminary data.</text>
</comment>
<feature type="transmembrane region" description="Helical" evidence="6">
    <location>
        <begin position="336"/>
        <end position="354"/>
    </location>
</feature>
<feature type="transmembrane region" description="Helical" evidence="6">
    <location>
        <begin position="270"/>
        <end position="290"/>
    </location>
</feature>
<dbReference type="OrthoDB" id="433355at2759"/>
<feature type="transmembrane region" description="Helical" evidence="6">
    <location>
        <begin position="302"/>
        <end position="324"/>
    </location>
</feature>
<organism evidence="7">
    <name type="scientific">Cladocopium goreaui</name>
    <dbReference type="NCBI Taxonomy" id="2562237"/>
    <lineage>
        <taxon>Eukaryota</taxon>
        <taxon>Sar</taxon>
        <taxon>Alveolata</taxon>
        <taxon>Dinophyceae</taxon>
        <taxon>Suessiales</taxon>
        <taxon>Symbiodiniaceae</taxon>
        <taxon>Cladocopium</taxon>
    </lineage>
</organism>
<keyword evidence="2 6" id="KW-0812">Transmembrane</keyword>
<feature type="transmembrane region" description="Helical" evidence="6">
    <location>
        <begin position="201"/>
        <end position="222"/>
    </location>
</feature>
<dbReference type="PANTHER" id="PTHR12570">
    <property type="match status" value="1"/>
</dbReference>
<dbReference type="InterPro" id="IPR037185">
    <property type="entry name" value="EmrE-like"/>
</dbReference>
<evidence type="ECO:0000256" key="6">
    <source>
        <dbReference type="SAM" id="Phobius"/>
    </source>
</evidence>
<dbReference type="GO" id="GO:0015095">
    <property type="term" value="F:magnesium ion transmembrane transporter activity"/>
    <property type="evidence" value="ECO:0007669"/>
    <property type="project" value="InterPro"/>
</dbReference>
<dbReference type="EMBL" id="CAMXCT020006623">
    <property type="protein sequence ID" value="CAL1170575.1"/>
    <property type="molecule type" value="Genomic_DNA"/>
</dbReference>
<evidence type="ECO:0000256" key="3">
    <source>
        <dbReference type="ARBA" id="ARBA00022989"/>
    </source>
</evidence>
<feature type="transmembrane region" description="Helical" evidence="6">
    <location>
        <begin position="234"/>
        <end position="258"/>
    </location>
</feature>
<dbReference type="EMBL" id="CAMXCT010006623">
    <property type="protein sequence ID" value="CAI4017200.1"/>
    <property type="molecule type" value="Genomic_DNA"/>
</dbReference>
<proteinExistence type="predicted"/>
<keyword evidence="3 6" id="KW-1133">Transmembrane helix</keyword>
<evidence type="ECO:0000256" key="2">
    <source>
        <dbReference type="ARBA" id="ARBA00022692"/>
    </source>
</evidence>
<gene>
    <name evidence="7" type="ORF">C1SCF055_LOCUS41863</name>
</gene>
<reference evidence="7" key="1">
    <citation type="submission" date="2022-10" db="EMBL/GenBank/DDBJ databases">
        <authorList>
            <person name="Chen Y."/>
            <person name="Dougan E. K."/>
            <person name="Chan C."/>
            <person name="Rhodes N."/>
            <person name="Thang M."/>
        </authorList>
    </citation>
    <scope>NUCLEOTIDE SEQUENCE</scope>
</reference>
<keyword evidence="4 6" id="KW-0472">Membrane</keyword>
<feature type="transmembrane region" description="Helical" evidence="6">
    <location>
        <begin position="164"/>
        <end position="181"/>
    </location>
</feature>
<evidence type="ECO:0000313" key="7">
    <source>
        <dbReference type="EMBL" id="CAI4017200.1"/>
    </source>
</evidence>
<dbReference type="AlphaFoldDB" id="A0A9P1GK95"/>
<dbReference type="InterPro" id="IPR008521">
    <property type="entry name" value="Mg_trans_NIPA"/>
</dbReference>
<keyword evidence="9" id="KW-1185">Reference proteome</keyword>
<dbReference type="Proteomes" id="UP001152797">
    <property type="component" value="Unassembled WGS sequence"/>
</dbReference>
<evidence type="ECO:0000313" key="9">
    <source>
        <dbReference type="Proteomes" id="UP001152797"/>
    </source>
</evidence>
<evidence type="ECO:0000313" key="8">
    <source>
        <dbReference type="EMBL" id="CAL4804512.1"/>
    </source>
</evidence>
<evidence type="ECO:0000256" key="1">
    <source>
        <dbReference type="ARBA" id="ARBA00004141"/>
    </source>
</evidence>
<reference evidence="8 9" key="2">
    <citation type="submission" date="2024-05" db="EMBL/GenBank/DDBJ databases">
        <authorList>
            <person name="Chen Y."/>
            <person name="Shah S."/>
            <person name="Dougan E. K."/>
            <person name="Thang M."/>
            <person name="Chan C."/>
        </authorList>
    </citation>
    <scope>NUCLEOTIDE SEQUENCE [LARGE SCALE GENOMIC DNA]</scope>
</reference>
<accession>A0A9P1GK95</accession>
<sequence>MIATSEFHQTCSEDDPSVRDKILQDPKVQAAIKKAGEDALSDPAVQAEILKVAQEKFPEVASAAKDKILEWANDPQVVFGLTMGTCGMQMIRMSELKKKEQKLRESHAFFILGMAMNILLGPLFDVAGYAFAAAAVLAPFSGFNIVINAVIAPFTLGEKLTNRRLIASAIIFITATSSISFKNQNEDEEVWTLERAETVLLRWSVLVYGLVFALWFCLNIWLRRRSAKGSVLRGFSLGATAGSMAGNMWCTRVAAVFAADCASAHVCSPWGHWLPWIVLTGAVFFAVVNVPYMAKGMQKYEALYMVTVFQGSNIVSNSLSALIILQEMDGAPWWKLLGYIGCIVVMIGALWFLVSGEEAVCPSNELDDDLRRILSMEEGSELEDSESEDEPDLMDFVRAMSLDQFSPLSFSSWSSNAEDSQDGEGSQTGEEEQHEESDNAIAID</sequence>
<feature type="transmembrane region" description="Helical" evidence="6">
    <location>
        <begin position="107"/>
        <end position="124"/>
    </location>
</feature>
<name>A0A9P1GK95_9DINO</name>
<protein>
    <submittedName>
        <fullName evidence="8">EamA domain-containing protein</fullName>
    </submittedName>
</protein>
<feature type="transmembrane region" description="Helical" evidence="6">
    <location>
        <begin position="130"/>
        <end position="152"/>
    </location>
</feature>
<dbReference type="GO" id="GO:0016020">
    <property type="term" value="C:membrane"/>
    <property type="evidence" value="ECO:0007669"/>
    <property type="project" value="UniProtKB-SubCell"/>
</dbReference>
<dbReference type="Pfam" id="PF05653">
    <property type="entry name" value="Mg_trans_NIPA"/>
    <property type="match status" value="1"/>
</dbReference>
<dbReference type="PANTHER" id="PTHR12570:SF65">
    <property type="entry name" value="MAGNESIUM TRANSPORTER NIPA9-RELATED"/>
    <property type="match status" value="1"/>
</dbReference>
<evidence type="ECO:0000256" key="5">
    <source>
        <dbReference type="SAM" id="MobiDB-lite"/>
    </source>
</evidence>
<dbReference type="EMBL" id="CAMXCT030006623">
    <property type="protein sequence ID" value="CAL4804512.1"/>
    <property type="molecule type" value="Genomic_DNA"/>
</dbReference>
<evidence type="ECO:0000256" key="4">
    <source>
        <dbReference type="ARBA" id="ARBA00023136"/>
    </source>
</evidence>
<dbReference type="SUPFAM" id="SSF103481">
    <property type="entry name" value="Multidrug resistance efflux transporter EmrE"/>
    <property type="match status" value="1"/>
</dbReference>